<evidence type="ECO:0000259" key="2">
    <source>
        <dbReference type="PROSITE" id="PS50109"/>
    </source>
</evidence>
<dbReference type="InterPro" id="IPR011006">
    <property type="entry name" value="CheY-like_superfamily"/>
</dbReference>
<feature type="domain" description="PAC" evidence="5">
    <location>
        <begin position="448"/>
        <end position="502"/>
    </location>
</feature>
<evidence type="ECO:0000259" key="4">
    <source>
        <dbReference type="PROSITE" id="PS50112"/>
    </source>
</evidence>
<dbReference type="Gene3D" id="3.30.565.10">
    <property type="entry name" value="Histidine kinase-like ATPase, C-terminal domain"/>
    <property type="match status" value="1"/>
</dbReference>
<dbReference type="InterPro" id="IPR001610">
    <property type="entry name" value="PAC"/>
</dbReference>
<proteinExistence type="predicted"/>
<dbReference type="NCBIfam" id="TIGR00229">
    <property type="entry name" value="sensory_box"/>
    <property type="match status" value="3"/>
</dbReference>
<dbReference type="RefSeq" id="WP_160063646.1">
    <property type="nucleotide sequence ID" value="NZ_WUYX01000022.1"/>
</dbReference>
<dbReference type="InterPro" id="IPR036890">
    <property type="entry name" value="HATPase_C_sf"/>
</dbReference>
<dbReference type="InterPro" id="IPR003594">
    <property type="entry name" value="HATPase_dom"/>
</dbReference>
<dbReference type="InterPro" id="IPR013656">
    <property type="entry name" value="PAS_4"/>
</dbReference>
<name>A0A6B0VKT2_9EURY</name>
<dbReference type="Gene3D" id="3.40.50.2300">
    <property type="match status" value="1"/>
</dbReference>
<dbReference type="SMART" id="SM00091">
    <property type="entry name" value="PAS"/>
    <property type="match status" value="3"/>
</dbReference>
<feature type="domain" description="Histidine kinase" evidence="2">
    <location>
        <begin position="506"/>
        <end position="720"/>
    </location>
</feature>
<dbReference type="Pfam" id="PF08448">
    <property type="entry name" value="PAS_4"/>
    <property type="match status" value="1"/>
</dbReference>
<sequence length="722" mass="81430">MTHLHILHVDPDSTLSAHIPSATLQNEVDIEVITEQRAADAIQRLQTLDEQIDCIVSEYELPETDGLEFLERVRAEYAELPFILFTGSGSESVASEAISAGATDYVQKTAGEKQATLLLNRITNVVEQYHSRRDRDRVYQALETATEGIGILAEDNRYLYVNDAYADLYGYEQDDLIGTHWEELYPDDEAQRFHDEILPELERAGTWAGRSHGQRVTGERFPEELSLTQLDTGGHVCVVRDISQRLQRERQFETLASNLQGLVFRAENNPEWALEHVMGNVEDFIGYSATELESHEISWREIIHPDDRETVWDSVQTALEDGDKYEITYRLRDREGTTKWVIERGRGVTNSDGSIEYLEGLITDITERKRREQELEWKTKAMDEAPMGIIISNPSQDEMPITYVNNHFCEVTGYDEDDAIGRNPRFLQGPLTADDPVEKVRDAIESRTTVETDILNYRSDGTPFWNHMQIAPITDSGGDLAYFVGFQNDVTDRVESERRIEVLHRILLHNIRNELNILLGHLTELKEQQDVDPDTISGVKQPATNLLASSEKARQIEALLTSTSFEPEPVSLSTVFDRVLNQLSVSAEDVDLQLEGLSDRTVVAQEQIAAAFRELLQNAVKHSSKADQTATVTAEQESVVFSEKGIERDAIKVHVEDSNPLISELDRTRLLGDKESPVHHGSGLGLWLVNWLVTMSGGLVSYTERESGGNRVTVVLLQSGEE</sequence>
<dbReference type="GO" id="GO:0000160">
    <property type="term" value="P:phosphorelay signal transduction system"/>
    <property type="evidence" value="ECO:0007669"/>
    <property type="project" value="InterPro"/>
</dbReference>
<dbReference type="InterPro" id="IPR005467">
    <property type="entry name" value="His_kinase_dom"/>
</dbReference>
<dbReference type="PROSITE" id="PS50112">
    <property type="entry name" value="PAS"/>
    <property type="match status" value="3"/>
</dbReference>
<dbReference type="PROSITE" id="PS50109">
    <property type="entry name" value="HIS_KIN"/>
    <property type="match status" value="1"/>
</dbReference>
<dbReference type="SMART" id="SM00448">
    <property type="entry name" value="REC"/>
    <property type="match status" value="1"/>
</dbReference>
<reference evidence="6 7" key="1">
    <citation type="submission" date="2020-01" db="EMBL/GenBank/DDBJ databases">
        <title>Natronorubrum sp. JWXQ-INN 674 isolated from Inner Mongolia Autonomous Region of China.</title>
        <authorList>
            <person name="Xue Q."/>
        </authorList>
    </citation>
    <scope>NUCLEOTIDE SEQUENCE [LARGE SCALE GENOMIC DNA]</scope>
    <source>
        <strain evidence="6 7">JWXQ-INN-674</strain>
    </source>
</reference>
<dbReference type="PROSITE" id="PS50110">
    <property type="entry name" value="RESPONSE_REGULATORY"/>
    <property type="match status" value="1"/>
</dbReference>
<evidence type="ECO:0000256" key="1">
    <source>
        <dbReference type="PROSITE-ProRule" id="PRU00169"/>
    </source>
</evidence>
<dbReference type="InterPro" id="IPR013655">
    <property type="entry name" value="PAS_fold_3"/>
</dbReference>
<comment type="caution">
    <text evidence="6">The sequence shown here is derived from an EMBL/GenBank/DDBJ whole genome shotgun (WGS) entry which is preliminary data.</text>
</comment>
<dbReference type="SUPFAM" id="SSF52172">
    <property type="entry name" value="CheY-like"/>
    <property type="match status" value="1"/>
</dbReference>
<dbReference type="Pfam" id="PF13426">
    <property type="entry name" value="PAS_9"/>
    <property type="match status" value="1"/>
</dbReference>
<evidence type="ECO:0000259" key="3">
    <source>
        <dbReference type="PROSITE" id="PS50110"/>
    </source>
</evidence>
<dbReference type="Pfam" id="PF08447">
    <property type="entry name" value="PAS_3"/>
    <property type="match status" value="1"/>
</dbReference>
<dbReference type="PROSITE" id="PS50113">
    <property type="entry name" value="PAC"/>
    <property type="match status" value="2"/>
</dbReference>
<dbReference type="SUPFAM" id="SSF55874">
    <property type="entry name" value="ATPase domain of HSP90 chaperone/DNA topoisomerase II/histidine kinase"/>
    <property type="match status" value="1"/>
</dbReference>
<keyword evidence="7" id="KW-1185">Reference proteome</keyword>
<dbReference type="Pfam" id="PF02518">
    <property type="entry name" value="HATPase_c"/>
    <property type="match status" value="1"/>
</dbReference>
<feature type="domain" description="PAS" evidence="4">
    <location>
        <begin position="134"/>
        <end position="188"/>
    </location>
</feature>
<accession>A0A6B0VKT2</accession>
<dbReference type="Gene3D" id="3.30.450.20">
    <property type="entry name" value="PAS domain"/>
    <property type="match status" value="3"/>
</dbReference>
<comment type="caution">
    <text evidence="1">Lacks conserved residue(s) required for the propagation of feature annotation.</text>
</comment>
<dbReference type="InterPro" id="IPR000014">
    <property type="entry name" value="PAS"/>
</dbReference>
<gene>
    <name evidence="6" type="ORF">GS429_05955</name>
</gene>
<dbReference type="EMBL" id="WUYX01000022">
    <property type="protein sequence ID" value="MXV61616.1"/>
    <property type="molecule type" value="Genomic_DNA"/>
</dbReference>
<dbReference type="InterPro" id="IPR000700">
    <property type="entry name" value="PAS-assoc_C"/>
</dbReference>
<feature type="domain" description="PAC" evidence="5">
    <location>
        <begin position="325"/>
        <end position="377"/>
    </location>
</feature>
<dbReference type="InterPro" id="IPR052155">
    <property type="entry name" value="Biofilm_reg_signaling"/>
</dbReference>
<feature type="domain" description="PAS" evidence="4">
    <location>
        <begin position="248"/>
        <end position="322"/>
    </location>
</feature>
<dbReference type="OrthoDB" id="230688at2157"/>
<dbReference type="SMART" id="SM00086">
    <property type="entry name" value="PAC"/>
    <property type="match status" value="2"/>
</dbReference>
<evidence type="ECO:0000313" key="7">
    <source>
        <dbReference type="Proteomes" id="UP000434101"/>
    </source>
</evidence>
<dbReference type="CDD" id="cd00130">
    <property type="entry name" value="PAS"/>
    <property type="match status" value="3"/>
</dbReference>
<protein>
    <submittedName>
        <fullName evidence="6">PAS domain S-box protein</fullName>
    </submittedName>
</protein>
<dbReference type="InterPro" id="IPR035965">
    <property type="entry name" value="PAS-like_dom_sf"/>
</dbReference>
<dbReference type="CDD" id="cd00156">
    <property type="entry name" value="REC"/>
    <property type="match status" value="1"/>
</dbReference>
<feature type="domain" description="Response regulatory" evidence="3">
    <location>
        <begin position="5"/>
        <end position="123"/>
    </location>
</feature>
<organism evidence="6 7">
    <name type="scientific">Natronorubrum halalkaliphilum</name>
    <dbReference type="NCBI Taxonomy" id="2691917"/>
    <lineage>
        <taxon>Archaea</taxon>
        <taxon>Methanobacteriati</taxon>
        <taxon>Methanobacteriota</taxon>
        <taxon>Stenosarchaea group</taxon>
        <taxon>Halobacteria</taxon>
        <taxon>Halobacteriales</taxon>
        <taxon>Natrialbaceae</taxon>
        <taxon>Natronorubrum</taxon>
    </lineage>
</organism>
<dbReference type="SUPFAM" id="SSF55785">
    <property type="entry name" value="PYP-like sensor domain (PAS domain)"/>
    <property type="match status" value="3"/>
</dbReference>
<dbReference type="Pfam" id="PF00072">
    <property type="entry name" value="Response_reg"/>
    <property type="match status" value="1"/>
</dbReference>
<evidence type="ECO:0000313" key="6">
    <source>
        <dbReference type="EMBL" id="MXV61616.1"/>
    </source>
</evidence>
<dbReference type="AlphaFoldDB" id="A0A6B0VKT2"/>
<dbReference type="SMART" id="SM00387">
    <property type="entry name" value="HATPase_c"/>
    <property type="match status" value="1"/>
</dbReference>
<feature type="domain" description="PAS" evidence="4">
    <location>
        <begin position="374"/>
        <end position="447"/>
    </location>
</feature>
<dbReference type="PANTHER" id="PTHR44757:SF2">
    <property type="entry name" value="BIOFILM ARCHITECTURE MAINTENANCE PROTEIN MBAA"/>
    <property type="match status" value="1"/>
</dbReference>
<dbReference type="PANTHER" id="PTHR44757">
    <property type="entry name" value="DIGUANYLATE CYCLASE DGCP"/>
    <property type="match status" value="1"/>
</dbReference>
<dbReference type="Proteomes" id="UP000434101">
    <property type="component" value="Unassembled WGS sequence"/>
</dbReference>
<evidence type="ECO:0000259" key="5">
    <source>
        <dbReference type="PROSITE" id="PS50113"/>
    </source>
</evidence>
<dbReference type="InterPro" id="IPR001789">
    <property type="entry name" value="Sig_transdc_resp-reg_receiver"/>
</dbReference>